<protein>
    <submittedName>
        <fullName evidence="7">Cobalt ECF transporter T component CbiQ</fullName>
    </submittedName>
</protein>
<proteinExistence type="predicted"/>
<name>A0A1Q2CMI0_9ACTN</name>
<dbReference type="EMBL" id="CP019606">
    <property type="protein sequence ID" value="AQP47321.1"/>
    <property type="molecule type" value="Genomic_DNA"/>
</dbReference>
<keyword evidence="5 6" id="KW-0472">Membrane</keyword>
<feature type="transmembrane region" description="Helical" evidence="6">
    <location>
        <begin position="65"/>
        <end position="87"/>
    </location>
</feature>
<dbReference type="InterPro" id="IPR052770">
    <property type="entry name" value="Cobalt_transport_CbiQ"/>
</dbReference>
<dbReference type="Proteomes" id="UP000188145">
    <property type="component" value="Chromosome"/>
</dbReference>
<dbReference type="OrthoDB" id="4407546at2"/>
<evidence type="ECO:0000256" key="6">
    <source>
        <dbReference type="SAM" id="Phobius"/>
    </source>
</evidence>
<evidence type="ECO:0000256" key="2">
    <source>
        <dbReference type="ARBA" id="ARBA00022475"/>
    </source>
</evidence>
<feature type="transmembrane region" description="Helical" evidence="6">
    <location>
        <begin position="108"/>
        <end position="128"/>
    </location>
</feature>
<evidence type="ECO:0000256" key="4">
    <source>
        <dbReference type="ARBA" id="ARBA00022989"/>
    </source>
</evidence>
<evidence type="ECO:0000256" key="5">
    <source>
        <dbReference type="ARBA" id="ARBA00023136"/>
    </source>
</evidence>
<dbReference type="GO" id="GO:0006824">
    <property type="term" value="P:cobalt ion transport"/>
    <property type="evidence" value="ECO:0007669"/>
    <property type="project" value="InterPro"/>
</dbReference>
<reference evidence="8" key="1">
    <citation type="submission" date="2017-02" db="EMBL/GenBank/DDBJ databases">
        <title>Tessaracoccus aquaemaris sp. nov., isolated from the intestine of a Korean rockfish, Sebastes schlegelii, in a marine aquaculture pond.</title>
        <authorList>
            <person name="Tak E.J."/>
            <person name="Bae J.-W."/>
        </authorList>
    </citation>
    <scope>NUCLEOTIDE SEQUENCE [LARGE SCALE GENOMIC DNA]</scope>
    <source>
        <strain evidence="8">NSG39</strain>
    </source>
</reference>
<dbReference type="PANTHER" id="PTHR43723">
    <property type="entry name" value="COBALT TRANSPORT PROTEIN CBIQ"/>
    <property type="match status" value="1"/>
</dbReference>
<dbReference type="InterPro" id="IPR003339">
    <property type="entry name" value="ABC/ECF_trnsptr_transmembrane"/>
</dbReference>
<comment type="subcellular location">
    <subcellularLocation>
        <location evidence="1">Cell membrane</location>
        <topology evidence="1">Multi-pass membrane protein</topology>
    </subcellularLocation>
</comment>
<organism evidence="7 8">
    <name type="scientific">Tessaracoccus aquimaris</name>
    <dbReference type="NCBI Taxonomy" id="1332264"/>
    <lineage>
        <taxon>Bacteria</taxon>
        <taxon>Bacillati</taxon>
        <taxon>Actinomycetota</taxon>
        <taxon>Actinomycetes</taxon>
        <taxon>Propionibacteriales</taxon>
        <taxon>Propionibacteriaceae</taxon>
        <taxon>Tessaracoccus</taxon>
    </lineage>
</organism>
<feature type="transmembrane region" description="Helical" evidence="6">
    <location>
        <begin position="26"/>
        <end position="59"/>
    </location>
</feature>
<evidence type="ECO:0000313" key="7">
    <source>
        <dbReference type="EMBL" id="AQP47321.1"/>
    </source>
</evidence>
<dbReference type="InterPro" id="IPR012809">
    <property type="entry name" value="ECF_CbiQ"/>
</dbReference>
<feature type="transmembrane region" description="Helical" evidence="6">
    <location>
        <begin position="231"/>
        <end position="252"/>
    </location>
</feature>
<keyword evidence="8" id="KW-1185">Reference proteome</keyword>
<keyword evidence="4 6" id="KW-1133">Transmembrane helix</keyword>
<dbReference type="GO" id="GO:0043190">
    <property type="term" value="C:ATP-binding cassette (ABC) transporter complex"/>
    <property type="evidence" value="ECO:0007669"/>
    <property type="project" value="InterPro"/>
</dbReference>
<accession>A0A1Q2CMI0</accession>
<evidence type="ECO:0000313" key="8">
    <source>
        <dbReference type="Proteomes" id="UP000188145"/>
    </source>
</evidence>
<evidence type="ECO:0000256" key="1">
    <source>
        <dbReference type="ARBA" id="ARBA00004651"/>
    </source>
</evidence>
<gene>
    <name evidence="7" type="ORF">BW730_07210</name>
</gene>
<dbReference type="RefSeq" id="WP_077685650.1">
    <property type="nucleotide sequence ID" value="NZ_CP019606.1"/>
</dbReference>
<dbReference type="CDD" id="cd16914">
    <property type="entry name" value="EcfT"/>
    <property type="match status" value="1"/>
</dbReference>
<dbReference type="AlphaFoldDB" id="A0A1Q2CMI0"/>
<dbReference type="NCBIfam" id="TIGR02454">
    <property type="entry name" value="ECF_T_CbiQ"/>
    <property type="match status" value="1"/>
</dbReference>
<evidence type="ECO:0000256" key="3">
    <source>
        <dbReference type="ARBA" id="ARBA00022692"/>
    </source>
</evidence>
<dbReference type="Pfam" id="PF02361">
    <property type="entry name" value="CbiQ"/>
    <property type="match status" value="1"/>
</dbReference>
<keyword evidence="3 6" id="KW-0812">Transmembrane</keyword>
<sequence length="253" mass="27200">MTSHQTTIDDAAWASPWRRRRVGEKVLLSVSLVLTALLTPAWPGCVLVAAVSVFFIVGPARIRPGLLLTVMIAPLTFLVMGSLPVAFQFGGTGWGIGGLRISPDGLGTALGLVAHGVAGTLALMVVATTTPMVDVVTWMRSLRVPDPLLDVASLMYRLLFVLLSTALAVRQAQVARLGDAASWRRRWRAVADTLGSIILRTWARATALQRGLEGRGYEEAMRTLSPRRQRNWGFVCGAVASVAGVWAACWVLS</sequence>
<dbReference type="KEGG" id="tes:BW730_07210"/>
<dbReference type="PANTHER" id="PTHR43723:SF1">
    <property type="entry name" value="COBALT TRANSPORT PROTEIN CBIQ"/>
    <property type="match status" value="1"/>
</dbReference>
<dbReference type="STRING" id="1332264.BW730_07210"/>
<keyword evidence="2" id="KW-1003">Cell membrane</keyword>